<dbReference type="KEGG" id="sus:Acid_7014"/>
<name>Q01QZ3_SOLUE</name>
<organism evidence="1">
    <name type="scientific">Solibacter usitatus (strain Ellin6076)</name>
    <dbReference type="NCBI Taxonomy" id="234267"/>
    <lineage>
        <taxon>Bacteria</taxon>
        <taxon>Pseudomonadati</taxon>
        <taxon>Acidobacteriota</taxon>
        <taxon>Terriglobia</taxon>
        <taxon>Bryobacterales</taxon>
        <taxon>Solibacteraceae</taxon>
        <taxon>Candidatus Solibacter</taxon>
    </lineage>
</organism>
<evidence type="ECO:0000313" key="1">
    <source>
        <dbReference type="EMBL" id="ABJ87927.1"/>
    </source>
</evidence>
<dbReference type="STRING" id="234267.Acid_7014"/>
<dbReference type="OrthoDB" id="129614at2"/>
<accession>Q01QZ3</accession>
<protein>
    <submittedName>
        <fullName evidence="1">Uncharacterized protein</fullName>
    </submittedName>
</protein>
<dbReference type="HOGENOM" id="CLU_1694376_0_0_0"/>
<gene>
    <name evidence="1" type="ordered locus">Acid_7014</name>
</gene>
<dbReference type="InParanoid" id="Q01QZ3"/>
<dbReference type="EMBL" id="CP000473">
    <property type="protein sequence ID" value="ABJ87927.1"/>
    <property type="molecule type" value="Genomic_DNA"/>
</dbReference>
<proteinExistence type="predicted"/>
<sequence length="155" mass="17972">MPSANKSLKQQFREYLAAEQPARITEAVWRGLLARLAPVSESYLRELLRDTGLPFDQPYAGIRQHTFEELEGSLREMLEVYRASNDAGDRERARYCRRQVIAAKDRAKFLVQRNPAKEEMAQWMLVWLENPEVFPAWVEARKKQMGARMATGEGE</sequence>
<dbReference type="AlphaFoldDB" id="Q01QZ3"/>
<reference evidence="1" key="1">
    <citation type="submission" date="2006-10" db="EMBL/GenBank/DDBJ databases">
        <title>Complete sequence of Solibacter usitatus Ellin6076.</title>
        <authorList>
            <consortium name="US DOE Joint Genome Institute"/>
            <person name="Copeland A."/>
            <person name="Lucas S."/>
            <person name="Lapidus A."/>
            <person name="Barry K."/>
            <person name="Detter J.C."/>
            <person name="Glavina del Rio T."/>
            <person name="Hammon N."/>
            <person name="Israni S."/>
            <person name="Dalin E."/>
            <person name="Tice H."/>
            <person name="Pitluck S."/>
            <person name="Thompson L.S."/>
            <person name="Brettin T."/>
            <person name="Bruce D."/>
            <person name="Han C."/>
            <person name="Tapia R."/>
            <person name="Gilna P."/>
            <person name="Schmutz J."/>
            <person name="Larimer F."/>
            <person name="Land M."/>
            <person name="Hauser L."/>
            <person name="Kyrpides N."/>
            <person name="Mikhailova N."/>
            <person name="Janssen P.H."/>
            <person name="Kuske C.R."/>
            <person name="Richardson P."/>
        </authorList>
    </citation>
    <scope>NUCLEOTIDE SEQUENCE</scope>
    <source>
        <strain evidence="1">Ellin6076</strain>
    </source>
</reference>